<organism evidence="2 3">
    <name type="scientific">Ornithinibacillus hominis</name>
    <dbReference type="NCBI Taxonomy" id="2763055"/>
    <lineage>
        <taxon>Bacteria</taxon>
        <taxon>Bacillati</taxon>
        <taxon>Bacillota</taxon>
        <taxon>Bacilli</taxon>
        <taxon>Bacillales</taxon>
        <taxon>Bacillaceae</taxon>
        <taxon>Ornithinibacillus</taxon>
    </lineage>
</organism>
<evidence type="ECO:0000256" key="1">
    <source>
        <dbReference type="SAM" id="Phobius"/>
    </source>
</evidence>
<reference evidence="2" key="1">
    <citation type="submission" date="2020-08" db="EMBL/GenBank/DDBJ databases">
        <title>Genome public.</title>
        <authorList>
            <person name="Liu C."/>
            <person name="Sun Q."/>
        </authorList>
    </citation>
    <scope>NUCLEOTIDE SEQUENCE</scope>
    <source>
        <strain evidence="2">BX22</strain>
    </source>
</reference>
<dbReference type="Proteomes" id="UP000637359">
    <property type="component" value="Unassembled WGS sequence"/>
</dbReference>
<keyword evidence="3" id="KW-1185">Reference proteome</keyword>
<accession>A0A923RLE9</accession>
<protein>
    <submittedName>
        <fullName evidence="2">Peptidase</fullName>
    </submittedName>
</protein>
<sequence length="393" mass="45383">MNLTLESTLSLVDLEIRQDKKHYIVEDNQSGEFYEMPKVCIDAIELINNGKGLAEIEQILKTNYPNEDVEIIPFVEQLVEFGLVKEIDGEIVTTSQKNKSTNAFDWISANFASIFFNKISNKIYLLLLFINIGFILLHPELLPHYQDIFIFDSMIANMLTYMGISLILILIHEFGHILAIRSYNLPTKLDIGNRLFLIVFETDLTAAWKLAPRQRNPLYFAGMSFEQVTLFIAFSLTLLIGDSNPLLFGLLGIIIFDIFVKTIYQFSFFMKTDIYFIIENITGSYNLMESGKNYLSKWLSFIKQDTTTTVYKSELSAVRLYSVFYVIGIVLITCLFALYFLPQMIAIFAHIWKYLWTPSSQYFWDAIVLLGLSILMIGLLIYARFRSIRDRVA</sequence>
<gene>
    <name evidence="2" type="ORF">H8S33_14715</name>
</gene>
<evidence type="ECO:0000313" key="2">
    <source>
        <dbReference type="EMBL" id="MBC5638047.1"/>
    </source>
</evidence>
<comment type="caution">
    <text evidence="2">The sequence shown here is derived from an EMBL/GenBank/DDBJ whole genome shotgun (WGS) entry which is preliminary data.</text>
</comment>
<dbReference type="AlphaFoldDB" id="A0A923RLE9"/>
<feature type="transmembrane region" description="Helical" evidence="1">
    <location>
        <begin position="148"/>
        <end position="171"/>
    </location>
</feature>
<feature type="transmembrane region" description="Helical" evidence="1">
    <location>
        <begin position="320"/>
        <end position="342"/>
    </location>
</feature>
<dbReference type="RefSeq" id="WP_186870755.1">
    <property type="nucleotide sequence ID" value="NZ_JACOOL010000011.1"/>
</dbReference>
<proteinExistence type="predicted"/>
<feature type="transmembrane region" description="Helical" evidence="1">
    <location>
        <begin position="123"/>
        <end position="142"/>
    </location>
</feature>
<keyword evidence="1" id="KW-1133">Transmembrane helix</keyword>
<keyword evidence="1" id="KW-0812">Transmembrane</keyword>
<feature type="transmembrane region" description="Helical" evidence="1">
    <location>
        <begin position="246"/>
        <end position="264"/>
    </location>
</feature>
<keyword evidence="1" id="KW-0472">Membrane</keyword>
<name>A0A923RLE9_9BACI</name>
<feature type="transmembrane region" description="Helical" evidence="1">
    <location>
        <begin position="362"/>
        <end position="383"/>
    </location>
</feature>
<feature type="transmembrane region" description="Helical" evidence="1">
    <location>
        <begin position="218"/>
        <end position="240"/>
    </location>
</feature>
<evidence type="ECO:0000313" key="3">
    <source>
        <dbReference type="Proteomes" id="UP000637359"/>
    </source>
</evidence>
<dbReference type="EMBL" id="JACOOL010000011">
    <property type="protein sequence ID" value="MBC5638047.1"/>
    <property type="molecule type" value="Genomic_DNA"/>
</dbReference>